<proteinExistence type="predicted"/>
<reference evidence="2 3" key="1">
    <citation type="submission" date="2015-03" db="EMBL/GenBank/DDBJ databases">
        <title>Genome assembly of Sandaracinus amylolyticus DSM 53668.</title>
        <authorList>
            <person name="Sharma G."/>
            <person name="Subramanian S."/>
        </authorList>
    </citation>
    <scope>NUCLEOTIDE SEQUENCE [LARGE SCALE GENOMIC DNA]</scope>
    <source>
        <strain evidence="2 3">DSM 53668</strain>
    </source>
</reference>
<protein>
    <submittedName>
        <fullName evidence="2">Uncharacterized protein</fullName>
    </submittedName>
</protein>
<dbReference type="EMBL" id="CP011125">
    <property type="protein sequence ID" value="AKF10918.1"/>
    <property type="molecule type" value="Genomic_DNA"/>
</dbReference>
<accession>A0A0F6W9J6</accession>
<evidence type="ECO:0000313" key="3">
    <source>
        <dbReference type="Proteomes" id="UP000034883"/>
    </source>
</evidence>
<name>A0A0F6W9J6_9BACT</name>
<feature type="compositionally biased region" description="Basic and acidic residues" evidence="1">
    <location>
        <begin position="1"/>
        <end position="26"/>
    </location>
</feature>
<evidence type="ECO:0000313" key="2">
    <source>
        <dbReference type="EMBL" id="AKF10918.1"/>
    </source>
</evidence>
<feature type="region of interest" description="Disordered" evidence="1">
    <location>
        <begin position="1"/>
        <end position="54"/>
    </location>
</feature>
<feature type="compositionally biased region" description="Basic and acidic residues" evidence="1">
    <location>
        <begin position="35"/>
        <end position="44"/>
    </location>
</feature>
<dbReference type="KEGG" id="samy:DB32_008067"/>
<gene>
    <name evidence="2" type="ORF">DB32_008067</name>
</gene>
<keyword evidence="3" id="KW-1185">Reference proteome</keyword>
<dbReference type="STRING" id="927083.DB32_008067"/>
<sequence length="54" mass="6269">MPGEPERIFVHRSRTLEREHDERQRSSGDPMGAIERVDGPGDFRKKTRFASLTE</sequence>
<dbReference type="AlphaFoldDB" id="A0A0F6W9J6"/>
<evidence type="ECO:0000256" key="1">
    <source>
        <dbReference type="SAM" id="MobiDB-lite"/>
    </source>
</evidence>
<dbReference type="Proteomes" id="UP000034883">
    <property type="component" value="Chromosome"/>
</dbReference>
<organism evidence="2 3">
    <name type="scientific">Sandaracinus amylolyticus</name>
    <dbReference type="NCBI Taxonomy" id="927083"/>
    <lineage>
        <taxon>Bacteria</taxon>
        <taxon>Pseudomonadati</taxon>
        <taxon>Myxococcota</taxon>
        <taxon>Polyangia</taxon>
        <taxon>Polyangiales</taxon>
        <taxon>Sandaracinaceae</taxon>
        <taxon>Sandaracinus</taxon>
    </lineage>
</organism>